<dbReference type="EMBL" id="FPJE01000022">
    <property type="protein sequence ID" value="SFW69682.1"/>
    <property type="molecule type" value="Genomic_DNA"/>
</dbReference>
<gene>
    <name evidence="2" type="ORF">SAMN02927921_03398</name>
</gene>
<dbReference type="GO" id="GO:0004622">
    <property type="term" value="F:phosphatidylcholine lysophospholipase activity"/>
    <property type="evidence" value="ECO:0007669"/>
    <property type="project" value="TreeGrafter"/>
</dbReference>
<dbReference type="SUPFAM" id="SSF52266">
    <property type="entry name" value="SGNH hydrolase"/>
    <property type="match status" value="1"/>
</dbReference>
<feature type="domain" description="SGNH hydrolase-type esterase" evidence="1">
    <location>
        <begin position="76"/>
        <end position="262"/>
    </location>
</feature>
<evidence type="ECO:0000313" key="3">
    <source>
        <dbReference type="Proteomes" id="UP000182248"/>
    </source>
</evidence>
<dbReference type="PANTHER" id="PTHR30383:SF5">
    <property type="entry name" value="SGNH HYDROLASE-TYPE ESTERASE DOMAIN-CONTAINING PROTEIN"/>
    <property type="match status" value="1"/>
</dbReference>
<dbReference type="Proteomes" id="UP000182248">
    <property type="component" value="Unassembled WGS sequence"/>
</dbReference>
<dbReference type="CDD" id="cd01834">
    <property type="entry name" value="SGNH_hydrolase_like_2"/>
    <property type="match status" value="1"/>
</dbReference>
<dbReference type="Gene3D" id="3.40.50.1110">
    <property type="entry name" value="SGNH hydrolase"/>
    <property type="match status" value="1"/>
</dbReference>
<dbReference type="AlphaFoldDB" id="A0A1K1RBQ1"/>
<dbReference type="Pfam" id="PF13472">
    <property type="entry name" value="Lipase_GDSL_2"/>
    <property type="match status" value="1"/>
</dbReference>
<evidence type="ECO:0000313" key="2">
    <source>
        <dbReference type="EMBL" id="SFW69682.1"/>
    </source>
</evidence>
<dbReference type="PANTHER" id="PTHR30383">
    <property type="entry name" value="THIOESTERASE 1/PROTEASE 1/LYSOPHOSPHOLIPASE L1"/>
    <property type="match status" value="1"/>
</dbReference>
<proteinExistence type="predicted"/>
<dbReference type="InterPro" id="IPR013830">
    <property type="entry name" value="SGNH_hydro"/>
</dbReference>
<dbReference type="STRING" id="1150368.SAMN02927921_03398"/>
<sequence>MFKNKNHIFCSIKENNIKFESMKTDIKSTERRNFIKSASLASAGLLGFSTLQTVTAATNETLKPLLPRKLTVLFQGDSITDAGRDRGHYYPNDAKGMGLGYVFNIVSHIMAQHPDTDWAMYNRGISGNKVYQLADRWNDDCMQLQPDVLSILIGVNDFWHKLNGNYNGTPAIYEKDLRALLDRTLKQYPDVKLVLGQPFAVKGGTAITEKWFPEFNAYQKAAEKIAKDYDAVWIPYQEVFDNALKKAPASYWCPDGVHPSIPGAFLMAEAWIQGFNTLFEI</sequence>
<dbReference type="InterPro" id="IPR051532">
    <property type="entry name" value="Ester_Hydrolysis_Enzymes"/>
</dbReference>
<dbReference type="InterPro" id="IPR036514">
    <property type="entry name" value="SGNH_hydro_sf"/>
</dbReference>
<evidence type="ECO:0000259" key="1">
    <source>
        <dbReference type="Pfam" id="PF13472"/>
    </source>
</evidence>
<organism evidence="2 3">
    <name type="scientific">Sinomicrobium oceani</name>
    <dbReference type="NCBI Taxonomy" id="1150368"/>
    <lineage>
        <taxon>Bacteria</taxon>
        <taxon>Pseudomonadati</taxon>
        <taxon>Bacteroidota</taxon>
        <taxon>Flavobacteriia</taxon>
        <taxon>Flavobacteriales</taxon>
        <taxon>Flavobacteriaceae</taxon>
        <taxon>Sinomicrobium</taxon>
    </lineage>
</organism>
<name>A0A1K1RBQ1_9FLAO</name>
<keyword evidence="3" id="KW-1185">Reference proteome</keyword>
<protein>
    <submittedName>
        <fullName evidence="2">Lysophospholipase L1</fullName>
    </submittedName>
</protein>
<reference evidence="2 3" key="1">
    <citation type="submission" date="2016-11" db="EMBL/GenBank/DDBJ databases">
        <authorList>
            <person name="Jaros S."/>
            <person name="Januszkiewicz K."/>
            <person name="Wedrychowicz H."/>
        </authorList>
    </citation>
    <scope>NUCLEOTIDE SEQUENCE [LARGE SCALE GENOMIC DNA]</scope>
    <source>
        <strain evidence="2 3">CGMCC 1.12145</strain>
    </source>
</reference>
<accession>A0A1K1RBQ1</accession>